<dbReference type="GO" id="GO:1990230">
    <property type="term" value="C:iron-sulfur cluster transfer complex"/>
    <property type="evidence" value="ECO:0007669"/>
    <property type="project" value="TreeGrafter"/>
</dbReference>
<dbReference type="InterPro" id="IPR036386">
    <property type="entry name" value="HscB_C_sf"/>
</dbReference>
<evidence type="ECO:0000259" key="3">
    <source>
        <dbReference type="PROSITE" id="PS50076"/>
    </source>
</evidence>
<dbReference type="PANTHER" id="PTHR14021:SF15">
    <property type="entry name" value="IRON-SULFUR CLUSTER CO-CHAPERONE PROTEIN HSCB"/>
    <property type="match status" value="1"/>
</dbReference>
<dbReference type="PANTHER" id="PTHR14021">
    <property type="entry name" value="IRON-SULFUR CLUSTER CO-CHAPERONE PROTEIN HSCB"/>
    <property type="match status" value="1"/>
</dbReference>
<keyword evidence="2" id="KW-0143">Chaperone</keyword>
<dbReference type="Pfam" id="PF00226">
    <property type="entry name" value="DnaJ"/>
    <property type="match status" value="1"/>
</dbReference>
<dbReference type="EMBL" id="UOFK01000170">
    <property type="protein sequence ID" value="VAW78868.1"/>
    <property type="molecule type" value="Genomic_DNA"/>
</dbReference>
<dbReference type="NCBIfam" id="TIGR00714">
    <property type="entry name" value="hscB"/>
    <property type="match status" value="1"/>
</dbReference>
<dbReference type="Pfam" id="PF07743">
    <property type="entry name" value="HSCB_C"/>
    <property type="match status" value="1"/>
</dbReference>
<dbReference type="InterPro" id="IPR009073">
    <property type="entry name" value="HscB_oligo_C"/>
</dbReference>
<dbReference type="InterPro" id="IPR004640">
    <property type="entry name" value="HscB"/>
</dbReference>
<dbReference type="GO" id="GO:0001671">
    <property type="term" value="F:ATPase activator activity"/>
    <property type="evidence" value="ECO:0007669"/>
    <property type="project" value="InterPro"/>
</dbReference>
<dbReference type="AlphaFoldDB" id="A0A3B0YDB6"/>
<dbReference type="SMART" id="SM00271">
    <property type="entry name" value="DnaJ"/>
    <property type="match status" value="1"/>
</dbReference>
<dbReference type="Gene3D" id="1.10.287.110">
    <property type="entry name" value="DnaJ domain"/>
    <property type="match status" value="1"/>
</dbReference>
<feature type="domain" description="J" evidence="3">
    <location>
        <begin position="4"/>
        <end position="76"/>
    </location>
</feature>
<dbReference type="InterPro" id="IPR001623">
    <property type="entry name" value="DnaJ_domain"/>
</dbReference>
<comment type="similarity">
    <text evidence="1">Belongs to the HscB family.</text>
</comment>
<dbReference type="PROSITE" id="PS50076">
    <property type="entry name" value="DNAJ_2"/>
    <property type="match status" value="1"/>
</dbReference>
<gene>
    <name evidence="4" type="ORF">MNBD_GAMMA13-125</name>
</gene>
<dbReference type="GO" id="GO:0051259">
    <property type="term" value="P:protein complex oligomerization"/>
    <property type="evidence" value="ECO:0007669"/>
    <property type="project" value="InterPro"/>
</dbReference>
<dbReference type="Gene3D" id="1.20.1280.20">
    <property type="entry name" value="HscB, C-terminal domain"/>
    <property type="match status" value="1"/>
</dbReference>
<evidence type="ECO:0000313" key="4">
    <source>
        <dbReference type="EMBL" id="VAW78868.1"/>
    </source>
</evidence>
<organism evidence="4">
    <name type="scientific">hydrothermal vent metagenome</name>
    <dbReference type="NCBI Taxonomy" id="652676"/>
    <lineage>
        <taxon>unclassified sequences</taxon>
        <taxon>metagenomes</taxon>
        <taxon>ecological metagenomes</taxon>
    </lineage>
</organism>
<dbReference type="SUPFAM" id="SSF46565">
    <property type="entry name" value="Chaperone J-domain"/>
    <property type="match status" value="1"/>
</dbReference>
<dbReference type="GO" id="GO:0044571">
    <property type="term" value="P:[2Fe-2S] cluster assembly"/>
    <property type="evidence" value="ECO:0007669"/>
    <property type="project" value="InterPro"/>
</dbReference>
<dbReference type="InterPro" id="IPR036869">
    <property type="entry name" value="J_dom_sf"/>
</dbReference>
<dbReference type="SUPFAM" id="SSF47144">
    <property type="entry name" value="HSC20 (HSCB), C-terminal oligomerisation domain"/>
    <property type="match status" value="1"/>
</dbReference>
<reference evidence="4" key="1">
    <citation type="submission" date="2018-06" db="EMBL/GenBank/DDBJ databases">
        <authorList>
            <person name="Zhirakovskaya E."/>
        </authorList>
    </citation>
    <scope>NUCLEOTIDE SEQUENCE</scope>
</reference>
<accession>A0A3B0YDB6</accession>
<evidence type="ECO:0000256" key="2">
    <source>
        <dbReference type="ARBA" id="ARBA00023186"/>
    </source>
</evidence>
<sequence>MTQNHFELFSLPEKYLLDDDDLQARYRDLQRVMHPDRFANGSDQERRLSVQRAAQINEAFTTLKDPLKRGQYLLVLRGHAIENEQQTHQDPEFLIQQIELREQLAEVRTQDDPMQVLDKLSAKIRNQYHELEAGLGQALDTNDDSEQAAIIAQRMQFFTRLNNEVNELEADLEDEHY</sequence>
<proteinExistence type="inferred from homology"/>
<dbReference type="CDD" id="cd06257">
    <property type="entry name" value="DnaJ"/>
    <property type="match status" value="1"/>
</dbReference>
<name>A0A3B0YDB6_9ZZZZ</name>
<evidence type="ECO:0000256" key="1">
    <source>
        <dbReference type="ARBA" id="ARBA00010476"/>
    </source>
</evidence>
<dbReference type="GO" id="GO:0051087">
    <property type="term" value="F:protein-folding chaperone binding"/>
    <property type="evidence" value="ECO:0007669"/>
    <property type="project" value="InterPro"/>
</dbReference>
<protein>
    <submittedName>
        <fullName evidence="4">Chaperone protein HscB</fullName>
    </submittedName>
</protein>
<dbReference type="HAMAP" id="MF_00682">
    <property type="entry name" value="HscB"/>
    <property type="match status" value="1"/>
</dbReference>